<dbReference type="EMBL" id="MFZH01000007">
    <property type="protein sequence ID" value="OGK19711.1"/>
    <property type="molecule type" value="Genomic_DNA"/>
</dbReference>
<comment type="caution">
    <text evidence="6">The sequence shown here is derived from an EMBL/GenBank/DDBJ whole genome shotgun (WGS) entry which is preliminary data.</text>
</comment>
<sequence>MDEDKNAPATPQPIYETIVESEPGTSQPTTPPNEVPSQPPIASEPEIVPEEIGEEATPETFKPPLINLDDAGEGASNKTRFIIIGAALFFFVLIFFGLFLLVRGLGGAPVKKVSLEYWGLWEDKAIMDPIIKEYERQNKGVTIHYDKKDPHSYREKLLTRSKEGNGPDIFRFHNTWLPTIKDVLAPLPKTIMSNSEYESTFYPVTKKDLKVGDTYFGIPLEIDGLVLLYNDDLFKTAGIQVAPKTWNDILNYSAKITVAGPSGIVTSGIALGTAENINHFSEILGWMMLQAGAKLSDLSSSEAVDILSSYERFAQAPDPRWDENMPNSTTAFIQGKVGMIIVPSWEILPIKTVAPDLNFKVAPLPVVPGNKQISLADYWVEGVSRYQKPENQQAAWKFLRYLSQKDTMVKMYELATKTRIFGEPYSRVDLASKLAQDKYIGPVIMQANVMQSLPVMSRTYDNGLNDAIVGYLKNAVNDTVKGVSAQEAFDTAGKGITEVFNRFDIK</sequence>
<reference evidence="6 7" key="1">
    <citation type="journal article" date="2016" name="Nat. Commun.">
        <title>Thousands of microbial genomes shed light on interconnected biogeochemical processes in an aquifer system.</title>
        <authorList>
            <person name="Anantharaman K."/>
            <person name="Brown C.T."/>
            <person name="Hug L.A."/>
            <person name="Sharon I."/>
            <person name="Castelle C.J."/>
            <person name="Probst A.J."/>
            <person name="Thomas B.C."/>
            <person name="Singh A."/>
            <person name="Wilkins M.J."/>
            <person name="Karaoz U."/>
            <person name="Brodie E.L."/>
            <person name="Williams K.H."/>
            <person name="Hubbard S.S."/>
            <person name="Banfield J.F."/>
        </authorList>
    </citation>
    <scope>NUCLEOTIDE SEQUENCE [LARGE SCALE GENOMIC DNA]</scope>
</reference>
<feature type="region of interest" description="Disordered" evidence="4">
    <location>
        <begin position="1"/>
        <end position="45"/>
    </location>
</feature>
<keyword evidence="3" id="KW-0732">Signal</keyword>
<evidence type="ECO:0000256" key="1">
    <source>
        <dbReference type="ARBA" id="ARBA00008520"/>
    </source>
</evidence>
<name>A0A1F7GLB5_9BACT</name>
<evidence type="ECO:0008006" key="8">
    <source>
        <dbReference type="Google" id="ProtNLM"/>
    </source>
</evidence>
<dbReference type="GO" id="GO:0055052">
    <property type="term" value="C:ATP-binding cassette (ABC) transporter complex, substrate-binding subunit-containing"/>
    <property type="evidence" value="ECO:0007669"/>
    <property type="project" value="TreeGrafter"/>
</dbReference>
<evidence type="ECO:0000256" key="2">
    <source>
        <dbReference type="ARBA" id="ARBA00022448"/>
    </source>
</evidence>
<dbReference type="AlphaFoldDB" id="A0A1F7GLB5"/>
<proteinExistence type="inferred from homology"/>
<evidence type="ECO:0000256" key="5">
    <source>
        <dbReference type="SAM" id="Phobius"/>
    </source>
</evidence>
<dbReference type="SUPFAM" id="SSF53850">
    <property type="entry name" value="Periplasmic binding protein-like II"/>
    <property type="match status" value="1"/>
</dbReference>
<dbReference type="PANTHER" id="PTHR30061:SF50">
    <property type="entry name" value="MALTOSE_MALTODEXTRIN-BINDING PERIPLASMIC PROTEIN"/>
    <property type="match status" value="1"/>
</dbReference>
<dbReference type="GO" id="GO:0042956">
    <property type="term" value="P:maltodextrin transmembrane transport"/>
    <property type="evidence" value="ECO:0007669"/>
    <property type="project" value="TreeGrafter"/>
</dbReference>
<organism evidence="6 7">
    <name type="scientific">Candidatus Roizmanbacteria bacterium RIFCSPHIGHO2_01_FULL_39_24</name>
    <dbReference type="NCBI Taxonomy" id="1802032"/>
    <lineage>
        <taxon>Bacteria</taxon>
        <taxon>Candidatus Roizmaniibacteriota</taxon>
    </lineage>
</organism>
<comment type="similarity">
    <text evidence="1">Belongs to the bacterial solute-binding protein 1 family.</text>
</comment>
<keyword evidence="2" id="KW-0813">Transport</keyword>
<feature type="transmembrane region" description="Helical" evidence="5">
    <location>
        <begin position="81"/>
        <end position="102"/>
    </location>
</feature>
<dbReference type="PANTHER" id="PTHR30061">
    <property type="entry name" value="MALTOSE-BINDING PERIPLASMIC PROTEIN"/>
    <property type="match status" value="1"/>
</dbReference>
<keyword evidence="5" id="KW-0812">Transmembrane</keyword>
<dbReference type="GO" id="GO:1901982">
    <property type="term" value="F:maltose binding"/>
    <property type="evidence" value="ECO:0007669"/>
    <property type="project" value="TreeGrafter"/>
</dbReference>
<dbReference type="InterPro" id="IPR006059">
    <property type="entry name" value="SBP"/>
</dbReference>
<feature type="compositionally biased region" description="Pro residues" evidence="4">
    <location>
        <begin position="29"/>
        <end position="39"/>
    </location>
</feature>
<dbReference type="Proteomes" id="UP000176850">
    <property type="component" value="Unassembled WGS sequence"/>
</dbReference>
<evidence type="ECO:0000313" key="7">
    <source>
        <dbReference type="Proteomes" id="UP000176850"/>
    </source>
</evidence>
<evidence type="ECO:0000256" key="3">
    <source>
        <dbReference type="ARBA" id="ARBA00022729"/>
    </source>
</evidence>
<dbReference type="Gene3D" id="3.40.190.10">
    <property type="entry name" value="Periplasmic binding protein-like II"/>
    <property type="match status" value="1"/>
</dbReference>
<dbReference type="Pfam" id="PF13416">
    <property type="entry name" value="SBP_bac_8"/>
    <property type="match status" value="1"/>
</dbReference>
<protein>
    <recommendedName>
        <fullName evidence="8">ABC transporter substrate-binding protein</fullName>
    </recommendedName>
</protein>
<keyword evidence="5" id="KW-0472">Membrane</keyword>
<keyword evidence="5" id="KW-1133">Transmembrane helix</keyword>
<evidence type="ECO:0000256" key="4">
    <source>
        <dbReference type="SAM" id="MobiDB-lite"/>
    </source>
</evidence>
<accession>A0A1F7GLB5</accession>
<gene>
    <name evidence="6" type="ORF">A2799_01625</name>
</gene>
<dbReference type="GO" id="GO:0015768">
    <property type="term" value="P:maltose transport"/>
    <property type="evidence" value="ECO:0007669"/>
    <property type="project" value="TreeGrafter"/>
</dbReference>
<evidence type="ECO:0000313" key="6">
    <source>
        <dbReference type="EMBL" id="OGK19711.1"/>
    </source>
</evidence>